<dbReference type="InterPro" id="IPR009057">
    <property type="entry name" value="Homeodomain-like_sf"/>
</dbReference>
<dbReference type="AlphaFoldDB" id="G0TSS2"/>
<sequence length="928" mass="105144">MEAKLVFCTHALKAPALQLPPALSVDGTNVVFKCPAPLKDAGFPIAEGSFGVDMVLEQPQPQSFVQKLFSSSAADFTGKRKNLVVYNYGVRSTPRRQLMYGSNGNEGYAGKLIADAVQAGSGKGIFAISCYGLGPSDNIIDFTDKSNDLGTIVESVKEGPRVRMVGRPKVTSAADVRTLMGKIMANCESHFAPVYDEYMEANSMTFVSLSDSERPALCGMENKSQFNFEKAQRFLTSAAGVVSSIRCSRLRIPFGKSKLSQLLRRAYNAEKGNPNNTLNAPTDTVFIIHAFSDAAWAEETYHCLSLSRRICSVVGSTGIGSATRDLAVDKWRLDQDVLELRDELLIARTVYDYKPCIYEQTKPIPNIKEEELKRINAITSKRQEARDKQLSLVRERAKQDADKIIKELEARTGTTLAALEATLEKKKKENEVLQVEREKRIQEYEQTLDKIRKKKEEEESACEKLKEEMQQLQQELSVRQGAIESKQKQLELVKLDKTKGREAIMREREAIQAMRQTVLEERRRQRKQWIGQIKDINEKVMEQLNLLNEERKKNNETTTAAEEAAEKAVMDDIKAIDDILPKLISLEDVPVNLEETEKIRRQFEETFAKEKQTYLAKLEEEKARKEKLERGLDAYRQRLLEAYQAKKQEKIHDAVTKVQHLSTLTDQVISYLRSGVRMNKINSKGQMRRGFYFLSEDYKRMHACDLDMQGAPISRKKPPVTIWLKDIKKVVIGMYTPSFINFAGEAQLAKSRQEAINDNGTYRHDAMQIITAANLGLNNYRSFALLLRGGKSLELVCEADSDCEAWLVALKRLLYVKSPVERLLEERMGGAKDPQPRGGDVVEMKWGGPLDIRNMRGFVSLSGEEATLCSENHIPPMLFLRVKQEMSEKGQRSTITVYDIRVSSGLDLFRSSKLYDFLCEKRIVPLPY</sequence>
<dbReference type="Gene3D" id="1.10.10.10">
    <property type="entry name" value="Winged helix-like DNA-binding domain superfamily/Winged helix DNA-binding domain"/>
    <property type="match status" value="1"/>
</dbReference>
<evidence type="ECO:0000256" key="1">
    <source>
        <dbReference type="SAM" id="Coils"/>
    </source>
</evidence>
<accession>G0TSS2</accession>
<dbReference type="InterPro" id="IPR036388">
    <property type="entry name" value="WH-like_DNA-bd_sf"/>
</dbReference>
<evidence type="ECO:0008006" key="3">
    <source>
        <dbReference type="Google" id="ProtNLM"/>
    </source>
</evidence>
<feature type="coiled-coil region" evidence="1">
    <location>
        <begin position="593"/>
        <end position="645"/>
    </location>
</feature>
<feature type="coiled-coil region" evidence="1">
    <location>
        <begin position="519"/>
        <end position="567"/>
    </location>
</feature>
<dbReference type="Gene3D" id="2.30.29.30">
    <property type="entry name" value="Pleckstrin-homology domain (PH domain)/Phosphotyrosine-binding domain (PTB)"/>
    <property type="match status" value="1"/>
</dbReference>
<protein>
    <recommendedName>
        <fullName evidence="3">PH domain-containing protein</fullName>
    </recommendedName>
</protein>
<dbReference type="SUPFAM" id="SSF46689">
    <property type="entry name" value="Homeodomain-like"/>
    <property type="match status" value="1"/>
</dbReference>
<reference evidence="2" key="1">
    <citation type="journal article" date="2012" name="Proc. Natl. Acad. Sci. U.S.A.">
        <title>Antigenic diversity is generated by distinct evolutionary mechanisms in African trypanosome species.</title>
        <authorList>
            <person name="Jackson A.P."/>
            <person name="Berry A."/>
            <person name="Aslett M."/>
            <person name="Allison H.C."/>
            <person name="Burton P."/>
            <person name="Vavrova-Anderson J."/>
            <person name="Brown R."/>
            <person name="Browne H."/>
            <person name="Corton N."/>
            <person name="Hauser H."/>
            <person name="Gamble J."/>
            <person name="Gilderthorp R."/>
            <person name="Marcello L."/>
            <person name="McQuillan J."/>
            <person name="Otto T.D."/>
            <person name="Quail M.A."/>
            <person name="Sanders M.J."/>
            <person name="van Tonder A."/>
            <person name="Ginger M.L."/>
            <person name="Field M.C."/>
            <person name="Barry J.D."/>
            <person name="Hertz-Fowler C."/>
            <person name="Berriman M."/>
        </authorList>
    </citation>
    <scope>NUCLEOTIDE SEQUENCE</scope>
    <source>
        <strain evidence="2">Y486</strain>
    </source>
</reference>
<dbReference type="InterPro" id="IPR011993">
    <property type="entry name" value="PH-like_dom_sf"/>
</dbReference>
<gene>
    <name evidence="2" type="ORF">TVY486_0301870</name>
</gene>
<organism evidence="2">
    <name type="scientific">Trypanosoma vivax (strain Y486)</name>
    <dbReference type="NCBI Taxonomy" id="1055687"/>
    <lineage>
        <taxon>Eukaryota</taxon>
        <taxon>Discoba</taxon>
        <taxon>Euglenozoa</taxon>
        <taxon>Kinetoplastea</taxon>
        <taxon>Metakinetoplastina</taxon>
        <taxon>Trypanosomatida</taxon>
        <taxon>Trypanosomatidae</taxon>
        <taxon>Trypanosoma</taxon>
        <taxon>Duttonella</taxon>
    </lineage>
</organism>
<dbReference type="VEuPathDB" id="TriTrypDB:TvY486_0301870"/>
<name>G0TSS2_TRYVY</name>
<evidence type="ECO:0000313" key="2">
    <source>
        <dbReference type="EMBL" id="CCC47000.1"/>
    </source>
</evidence>
<dbReference type="EMBL" id="HE573019">
    <property type="protein sequence ID" value="CCC47000.1"/>
    <property type="molecule type" value="Genomic_DNA"/>
</dbReference>
<keyword evidence="1" id="KW-0175">Coiled coil</keyword>
<dbReference type="InterPro" id="IPR027417">
    <property type="entry name" value="P-loop_NTPase"/>
</dbReference>
<proteinExistence type="predicted"/>
<dbReference type="SUPFAM" id="SSF52540">
    <property type="entry name" value="P-loop containing nucleoside triphosphate hydrolases"/>
    <property type="match status" value="1"/>
</dbReference>
<feature type="coiled-coil region" evidence="1">
    <location>
        <begin position="416"/>
        <end position="489"/>
    </location>
</feature>